<dbReference type="AlphaFoldDB" id="A0A9P5UCW0"/>
<reference evidence="8" key="1">
    <citation type="submission" date="2020-11" db="EMBL/GenBank/DDBJ databases">
        <authorList>
            <consortium name="DOE Joint Genome Institute"/>
            <person name="Ahrendt S."/>
            <person name="Riley R."/>
            <person name="Andreopoulos W."/>
            <person name="Labutti K."/>
            <person name="Pangilinan J."/>
            <person name="Ruiz-Duenas F.J."/>
            <person name="Barrasa J.M."/>
            <person name="Sanchez-Garcia M."/>
            <person name="Camarero S."/>
            <person name="Miyauchi S."/>
            <person name="Serrano A."/>
            <person name="Linde D."/>
            <person name="Babiker R."/>
            <person name="Drula E."/>
            <person name="Ayuso-Fernandez I."/>
            <person name="Pacheco R."/>
            <person name="Padilla G."/>
            <person name="Ferreira P."/>
            <person name="Barriuso J."/>
            <person name="Kellner H."/>
            <person name="Castanera R."/>
            <person name="Alfaro M."/>
            <person name="Ramirez L."/>
            <person name="Pisabarro A.G."/>
            <person name="Kuo A."/>
            <person name="Tritt A."/>
            <person name="Lipzen A."/>
            <person name="He G."/>
            <person name="Yan M."/>
            <person name="Ng V."/>
            <person name="Cullen D."/>
            <person name="Martin F."/>
            <person name="Rosso M.-N."/>
            <person name="Henrissat B."/>
            <person name="Hibbett D."/>
            <person name="Martinez A.T."/>
            <person name="Grigoriev I.V."/>
        </authorList>
    </citation>
    <scope>NUCLEOTIDE SEQUENCE</scope>
    <source>
        <strain evidence="8">AH 40177</strain>
    </source>
</reference>
<sequence>MKRVIGSAQIILSTLGLLSNPALDENGTFDIVPLQQLVVDEGSQINVFELLYVFHKFRNSLVKVCFFGDPKQLPPYGQEKAKTLKSVFDIKHLKSNSYFLNTQYRMPIPLGNIISTQVYESRLQSVHEIMDFSCVRFVNVARGTEVKSGSSWMNEAGVIVHLVRNYYRSKNFCIITPYDPQRAEIER</sequence>
<keyword evidence="4" id="KW-0347">Helicase</keyword>
<gene>
    <name evidence="8" type="ORF">BDP27DRAFT_137131</name>
</gene>
<dbReference type="InterPro" id="IPR027417">
    <property type="entry name" value="P-loop_NTPase"/>
</dbReference>
<dbReference type="GO" id="GO:0016787">
    <property type="term" value="F:hydrolase activity"/>
    <property type="evidence" value="ECO:0007669"/>
    <property type="project" value="UniProtKB-KW"/>
</dbReference>
<keyword evidence="2" id="KW-0547">Nucleotide-binding</keyword>
<dbReference type="InterPro" id="IPR041679">
    <property type="entry name" value="DNA2/NAM7-like_C"/>
</dbReference>
<proteinExistence type="inferred from homology"/>
<keyword evidence="9" id="KW-1185">Reference proteome</keyword>
<evidence type="ECO:0000259" key="6">
    <source>
        <dbReference type="Pfam" id="PF13086"/>
    </source>
</evidence>
<dbReference type="InterPro" id="IPR041677">
    <property type="entry name" value="DNA2/NAM7_AAA_11"/>
</dbReference>
<feature type="domain" description="DNA2/NAM7 helicase helicase" evidence="6">
    <location>
        <begin position="2"/>
        <end position="75"/>
    </location>
</feature>
<dbReference type="InterPro" id="IPR050534">
    <property type="entry name" value="Coronavir_polyprotein_1ab"/>
</dbReference>
<evidence type="ECO:0000256" key="1">
    <source>
        <dbReference type="ARBA" id="ARBA00007913"/>
    </source>
</evidence>
<dbReference type="Proteomes" id="UP000772434">
    <property type="component" value="Unassembled WGS sequence"/>
</dbReference>
<evidence type="ECO:0000256" key="3">
    <source>
        <dbReference type="ARBA" id="ARBA00022801"/>
    </source>
</evidence>
<dbReference type="GO" id="GO:0043139">
    <property type="term" value="F:5'-3' DNA helicase activity"/>
    <property type="evidence" value="ECO:0007669"/>
    <property type="project" value="TreeGrafter"/>
</dbReference>
<accession>A0A9P5UCW0</accession>
<dbReference type="PANTHER" id="PTHR43788:SF8">
    <property type="entry name" value="DNA-BINDING PROTEIN SMUBP-2"/>
    <property type="match status" value="1"/>
</dbReference>
<dbReference type="OrthoDB" id="6513042at2759"/>
<evidence type="ECO:0000256" key="2">
    <source>
        <dbReference type="ARBA" id="ARBA00022741"/>
    </source>
</evidence>
<evidence type="ECO:0000313" key="8">
    <source>
        <dbReference type="EMBL" id="KAF9074554.1"/>
    </source>
</evidence>
<organism evidence="8 9">
    <name type="scientific">Rhodocollybia butyracea</name>
    <dbReference type="NCBI Taxonomy" id="206335"/>
    <lineage>
        <taxon>Eukaryota</taxon>
        <taxon>Fungi</taxon>
        <taxon>Dikarya</taxon>
        <taxon>Basidiomycota</taxon>
        <taxon>Agaricomycotina</taxon>
        <taxon>Agaricomycetes</taxon>
        <taxon>Agaricomycetidae</taxon>
        <taxon>Agaricales</taxon>
        <taxon>Marasmiineae</taxon>
        <taxon>Omphalotaceae</taxon>
        <taxon>Rhodocollybia</taxon>
    </lineage>
</organism>
<keyword evidence="5" id="KW-0067">ATP-binding</keyword>
<name>A0A9P5UCW0_9AGAR</name>
<evidence type="ECO:0000313" key="9">
    <source>
        <dbReference type="Proteomes" id="UP000772434"/>
    </source>
</evidence>
<dbReference type="PANTHER" id="PTHR43788">
    <property type="entry name" value="DNA2/NAM7 HELICASE FAMILY MEMBER"/>
    <property type="match status" value="1"/>
</dbReference>
<dbReference type="Gene3D" id="3.40.50.300">
    <property type="entry name" value="P-loop containing nucleotide triphosphate hydrolases"/>
    <property type="match status" value="2"/>
</dbReference>
<evidence type="ECO:0000256" key="4">
    <source>
        <dbReference type="ARBA" id="ARBA00022806"/>
    </source>
</evidence>
<dbReference type="Pfam" id="PF13087">
    <property type="entry name" value="AAA_12"/>
    <property type="match status" value="1"/>
</dbReference>
<dbReference type="Pfam" id="PF13086">
    <property type="entry name" value="AAA_11"/>
    <property type="match status" value="1"/>
</dbReference>
<dbReference type="EMBL" id="JADNRY010000012">
    <property type="protein sequence ID" value="KAF9074554.1"/>
    <property type="molecule type" value="Genomic_DNA"/>
</dbReference>
<feature type="domain" description="DNA2/NAM7 helicase-like C-terminal" evidence="7">
    <location>
        <begin position="94"/>
        <end position="186"/>
    </location>
</feature>
<keyword evidence="3" id="KW-0378">Hydrolase</keyword>
<dbReference type="GO" id="GO:0005524">
    <property type="term" value="F:ATP binding"/>
    <property type="evidence" value="ECO:0007669"/>
    <property type="project" value="UniProtKB-KW"/>
</dbReference>
<evidence type="ECO:0000256" key="5">
    <source>
        <dbReference type="ARBA" id="ARBA00022840"/>
    </source>
</evidence>
<dbReference type="SUPFAM" id="SSF52540">
    <property type="entry name" value="P-loop containing nucleoside triphosphate hydrolases"/>
    <property type="match status" value="1"/>
</dbReference>
<evidence type="ECO:0000259" key="7">
    <source>
        <dbReference type="Pfam" id="PF13087"/>
    </source>
</evidence>
<comment type="similarity">
    <text evidence="1">Belongs to the DNA2/NAM7 helicase family.</text>
</comment>
<comment type="caution">
    <text evidence="8">The sequence shown here is derived from an EMBL/GenBank/DDBJ whole genome shotgun (WGS) entry which is preliminary data.</text>
</comment>
<protein>
    <recommendedName>
        <fullName evidence="10">DNA2/NAM7 helicase-like C-terminal domain-containing protein</fullName>
    </recommendedName>
</protein>
<evidence type="ECO:0008006" key="10">
    <source>
        <dbReference type="Google" id="ProtNLM"/>
    </source>
</evidence>